<reference evidence="2" key="1">
    <citation type="submission" date="2022-05" db="EMBL/GenBank/DDBJ databases">
        <title>A multi-omics perspective on studying reproductive biology in Daphnia sinensis.</title>
        <authorList>
            <person name="Jia J."/>
        </authorList>
    </citation>
    <scope>NUCLEOTIDE SEQUENCE</scope>
    <source>
        <strain evidence="2">WSL</strain>
    </source>
</reference>
<accession>A0AAD5KT90</accession>
<feature type="region of interest" description="Disordered" evidence="1">
    <location>
        <begin position="1"/>
        <end position="33"/>
    </location>
</feature>
<proteinExistence type="predicted"/>
<dbReference type="EMBL" id="WJBH02000232">
    <property type="protein sequence ID" value="KAI9549865.1"/>
    <property type="molecule type" value="Genomic_DNA"/>
</dbReference>
<evidence type="ECO:0000313" key="2">
    <source>
        <dbReference type="EMBL" id="KAI9549865.1"/>
    </source>
</evidence>
<evidence type="ECO:0000256" key="1">
    <source>
        <dbReference type="SAM" id="MobiDB-lite"/>
    </source>
</evidence>
<feature type="region of interest" description="Disordered" evidence="1">
    <location>
        <begin position="155"/>
        <end position="174"/>
    </location>
</feature>
<evidence type="ECO:0000313" key="3">
    <source>
        <dbReference type="Proteomes" id="UP000820818"/>
    </source>
</evidence>
<feature type="region of interest" description="Disordered" evidence="1">
    <location>
        <begin position="118"/>
        <end position="141"/>
    </location>
</feature>
<feature type="compositionally biased region" description="Basic and acidic residues" evidence="1">
    <location>
        <begin position="132"/>
        <end position="141"/>
    </location>
</feature>
<keyword evidence="3" id="KW-1185">Reference proteome</keyword>
<dbReference type="AlphaFoldDB" id="A0AAD5KT90"/>
<name>A0AAD5KT90_9CRUS</name>
<dbReference type="PANTHER" id="PTHR46903">
    <property type="entry name" value="C2H2-TYPE DOMAIN-CONTAINING PROTEIN"/>
    <property type="match status" value="1"/>
</dbReference>
<comment type="caution">
    <text evidence="2">The sequence shown here is derived from an EMBL/GenBank/DDBJ whole genome shotgun (WGS) entry which is preliminary data.</text>
</comment>
<protein>
    <submittedName>
        <fullName evidence="2">Uncharacterized protein</fullName>
    </submittedName>
</protein>
<organism evidence="2 3">
    <name type="scientific">Daphnia sinensis</name>
    <dbReference type="NCBI Taxonomy" id="1820382"/>
    <lineage>
        <taxon>Eukaryota</taxon>
        <taxon>Metazoa</taxon>
        <taxon>Ecdysozoa</taxon>
        <taxon>Arthropoda</taxon>
        <taxon>Crustacea</taxon>
        <taxon>Branchiopoda</taxon>
        <taxon>Diplostraca</taxon>
        <taxon>Cladocera</taxon>
        <taxon>Anomopoda</taxon>
        <taxon>Daphniidae</taxon>
        <taxon>Daphnia</taxon>
        <taxon>Daphnia similis group</taxon>
    </lineage>
</organism>
<dbReference type="Proteomes" id="UP000820818">
    <property type="component" value="Unassembled WGS sequence"/>
</dbReference>
<sequence length="300" mass="33602">MPNPGFGPSQEEEEGQKATQSAGDVDLTRRRRTTIRSQITSTIRQIRANIDQSGSRGGIAGLVKHLQDLATRSTLLHTDLLTVEDASENDRQEEKHLMYVQQIGEAIAEADEHLRSRASEAPSEVTGGINQDSRRAARASEEEIRAAKQLIEQTRTQAEQARRRAEELNVQQQQAEEALQNLQPADPDPDNFSSVSNRGEPFSKLAADWKWKQSQQNAAPDDWIDGYADTPRRYELIFLTSLVSERQLLQDIRFVSVLSGSPAVNPAALCSITRYYTTSTEPILTLPPWYIKLRYSVTGE</sequence>
<gene>
    <name evidence="2" type="ORF">GHT06_007571</name>
</gene>
<dbReference type="PANTHER" id="PTHR46903:SF1">
    <property type="entry name" value="CCHC-TYPE DOMAIN-CONTAINING PROTEIN"/>
    <property type="match status" value="1"/>
</dbReference>